<dbReference type="Proteomes" id="UP001476798">
    <property type="component" value="Unassembled WGS sequence"/>
</dbReference>
<comment type="caution">
    <text evidence="1">The sequence shown here is derived from an EMBL/GenBank/DDBJ whole genome shotgun (WGS) entry which is preliminary data.</text>
</comment>
<evidence type="ECO:0008006" key="3">
    <source>
        <dbReference type="Google" id="ProtNLM"/>
    </source>
</evidence>
<sequence>MKSISEALALLDSTLNTPKSLRLVAVATERVGTRDNTPMGWSHRGGWFASSQRVQPQTRLAHAVTAPSLAALAPILISQKDDPGCDFLILYS</sequence>
<keyword evidence="2" id="KW-1185">Reference proteome</keyword>
<dbReference type="EMBL" id="JAHRIO010043896">
    <property type="protein sequence ID" value="MEQ2173106.1"/>
    <property type="molecule type" value="Genomic_DNA"/>
</dbReference>
<proteinExistence type="predicted"/>
<reference evidence="1 2" key="1">
    <citation type="submission" date="2021-06" db="EMBL/GenBank/DDBJ databases">
        <authorList>
            <person name="Palmer J.M."/>
        </authorList>
    </citation>
    <scope>NUCLEOTIDE SEQUENCE [LARGE SCALE GENOMIC DNA]</scope>
    <source>
        <strain evidence="1 2">GA_2019</strain>
        <tissue evidence="1">Muscle</tissue>
    </source>
</reference>
<evidence type="ECO:0000313" key="2">
    <source>
        <dbReference type="Proteomes" id="UP001476798"/>
    </source>
</evidence>
<gene>
    <name evidence="1" type="ORF">GOODEAATRI_028372</name>
</gene>
<evidence type="ECO:0000313" key="1">
    <source>
        <dbReference type="EMBL" id="MEQ2173106.1"/>
    </source>
</evidence>
<organism evidence="1 2">
    <name type="scientific">Goodea atripinnis</name>
    <dbReference type="NCBI Taxonomy" id="208336"/>
    <lineage>
        <taxon>Eukaryota</taxon>
        <taxon>Metazoa</taxon>
        <taxon>Chordata</taxon>
        <taxon>Craniata</taxon>
        <taxon>Vertebrata</taxon>
        <taxon>Euteleostomi</taxon>
        <taxon>Actinopterygii</taxon>
        <taxon>Neopterygii</taxon>
        <taxon>Teleostei</taxon>
        <taxon>Neoteleostei</taxon>
        <taxon>Acanthomorphata</taxon>
        <taxon>Ovalentaria</taxon>
        <taxon>Atherinomorphae</taxon>
        <taxon>Cyprinodontiformes</taxon>
        <taxon>Goodeidae</taxon>
        <taxon>Goodea</taxon>
    </lineage>
</organism>
<name>A0ABV0NNW2_9TELE</name>
<protein>
    <recommendedName>
        <fullName evidence="3">XdhC- CoxI domain-containing protein</fullName>
    </recommendedName>
</protein>
<accession>A0ABV0NNW2</accession>